<name>A0A8J6PYC0_9FLAO</name>
<keyword evidence="3" id="KW-1185">Reference proteome</keyword>
<dbReference type="CDD" id="cd00093">
    <property type="entry name" value="HTH_XRE"/>
    <property type="match status" value="1"/>
</dbReference>
<dbReference type="PROSITE" id="PS50943">
    <property type="entry name" value="HTH_CROC1"/>
    <property type="match status" value="1"/>
</dbReference>
<evidence type="ECO:0000313" key="2">
    <source>
        <dbReference type="EMBL" id="MBD0830888.1"/>
    </source>
</evidence>
<evidence type="ECO:0000259" key="1">
    <source>
        <dbReference type="PROSITE" id="PS50943"/>
    </source>
</evidence>
<dbReference type="InterPro" id="IPR010982">
    <property type="entry name" value="Lambda_DNA-bd_dom_sf"/>
</dbReference>
<gene>
    <name evidence="2" type="ORF">ICJ83_01960</name>
</gene>
<evidence type="ECO:0000313" key="3">
    <source>
        <dbReference type="Proteomes" id="UP000600588"/>
    </source>
</evidence>
<dbReference type="Proteomes" id="UP000600588">
    <property type="component" value="Unassembled WGS sequence"/>
</dbReference>
<protein>
    <recommendedName>
        <fullName evidence="1">HTH cro/C1-type domain-containing protein</fullName>
    </recommendedName>
</protein>
<feature type="domain" description="HTH cro/C1-type" evidence="1">
    <location>
        <begin position="11"/>
        <end position="50"/>
    </location>
</feature>
<accession>A0A8J6PYC0</accession>
<dbReference type="GO" id="GO:0003677">
    <property type="term" value="F:DNA binding"/>
    <property type="evidence" value="ECO:0007669"/>
    <property type="project" value="InterPro"/>
</dbReference>
<sequence>MIKYNSIGELFIEYRGFNNLSQSDFAALLNVDLRTVQRWEKDLTLIKPEKEEDIVLATLMPYQLIRNLNAAVPIPTYYDFKNRKYSLSPQTNALPKLEWYLDQIDLTSGNLRTIDFDFDIKYLEHFIESQKRDDSYLNHDLIKEAIRLLPELNFVYTGKTGYYAGHCIVLPINEQAYLKLKNKKITNKQLRVSDLANYKHLERPIFYRYDITGDCNDSIFYVIAEFFRFFRNIENKNYLMLSYTERDDNYKLNLQIGLNIIWEDTELQEKLNLNYPPRLLEGNFEDFLAKLKSE</sequence>
<dbReference type="Gene3D" id="1.10.260.40">
    <property type="entry name" value="lambda repressor-like DNA-binding domains"/>
    <property type="match status" value="1"/>
</dbReference>
<reference evidence="2 3" key="1">
    <citation type="submission" date="2020-09" db="EMBL/GenBank/DDBJ databases">
        <title>TT11 complete genome.</title>
        <authorList>
            <person name="Wu Z."/>
        </authorList>
    </citation>
    <scope>NUCLEOTIDE SEQUENCE [LARGE SCALE GENOMIC DNA]</scope>
    <source>
        <strain evidence="2 3">TT11</strain>
    </source>
</reference>
<comment type="caution">
    <text evidence="2">The sequence shown here is derived from an EMBL/GenBank/DDBJ whole genome shotgun (WGS) entry which is preliminary data.</text>
</comment>
<organism evidence="2 3">
    <name type="scientific">Aestuariibaculum sediminum</name>
    <dbReference type="NCBI Taxonomy" id="2770637"/>
    <lineage>
        <taxon>Bacteria</taxon>
        <taxon>Pseudomonadati</taxon>
        <taxon>Bacteroidota</taxon>
        <taxon>Flavobacteriia</taxon>
        <taxon>Flavobacteriales</taxon>
        <taxon>Flavobacteriaceae</taxon>
    </lineage>
</organism>
<dbReference type="AlphaFoldDB" id="A0A8J6PYC0"/>
<proteinExistence type="predicted"/>
<dbReference type="InterPro" id="IPR001387">
    <property type="entry name" value="Cro/C1-type_HTH"/>
</dbReference>
<dbReference type="EMBL" id="JACVXB010000001">
    <property type="protein sequence ID" value="MBD0830888.1"/>
    <property type="molecule type" value="Genomic_DNA"/>
</dbReference>
<dbReference type="SUPFAM" id="SSF47413">
    <property type="entry name" value="lambda repressor-like DNA-binding domains"/>
    <property type="match status" value="1"/>
</dbReference>
<dbReference type="RefSeq" id="WP_188228672.1">
    <property type="nucleotide sequence ID" value="NZ_JACVXB010000001.1"/>
</dbReference>